<evidence type="ECO:0000256" key="6">
    <source>
        <dbReference type="ARBA" id="ARBA00022989"/>
    </source>
</evidence>
<keyword evidence="7 15" id="KW-0157">Chromophore</keyword>
<dbReference type="KEGG" id="clec:106664040"/>
<evidence type="ECO:0000256" key="12">
    <source>
        <dbReference type="ARBA" id="ARBA00023180"/>
    </source>
</evidence>
<dbReference type="Proteomes" id="UP000494040">
    <property type="component" value="Unassembled WGS sequence"/>
</dbReference>
<accession>A0A8I6REW8</accession>
<feature type="transmembrane region" description="Helical" evidence="15">
    <location>
        <begin position="200"/>
        <end position="221"/>
    </location>
</feature>
<keyword evidence="6 15" id="KW-1133">Transmembrane helix</keyword>
<keyword evidence="10" id="KW-1015">Disulfide bond</keyword>
<keyword evidence="16" id="KW-0732">Signal</keyword>
<dbReference type="PROSITE" id="PS50262">
    <property type="entry name" value="G_PROTEIN_RECEP_F1_2"/>
    <property type="match status" value="1"/>
</dbReference>
<feature type="transmembrane region" description="Helical" evidence="15">
    <location>
        <begin position="340"/>
        <end position="366"/>
    </location>
</feature>
<keyword evidence="12" id="KW-0325">Glycoprotein</keyword>
<protein>
    <recommendedName>
        <fullName evidence="17">G-protein coupled receptors family 1 profile domain-containing protein</fullName>
    </recommendedName>
</protein>
<feature type="transmembrane region" description="Helical" evidence="15">
    <location>
        <begin position="164"/>
        <end position="188"/>
    </location>
</feature>
<dbReference type="RefSeq" id="XP_014244894.1">
    <property type="nucleotide sequence ID" value="XM_014389408.2"/>
</dbReference>
<evidence type="ECO:0000256" key="8">
    <source>
        <dbReference type="ARBA" id="ARBA00023040"/>
    </source>
</evidence>
<keyword evidence="9 15" id="KW-0472">Membrane</keyword>
<dbReference type="SMART" id="SM01381">
    <property type="entry name" value="7TM_GPCR_Srsx"/>
    <property type="match status" value="1"/>
</dbReference>
<feature type="transmembrane region" description="Helical" evidence="15">
    <location>
        <begin position="128"/>
        <end position="152"/>
    </location>
</feature>
<evidence type="ECO:0000256" key="11">
    <source>
        <dbReference type="ARBA" id="ARBA00023170"/>
    </source>
</evidence>
<evidence type="ECO:0000256" key="7">
    <source>
        <dbReference type="ARBA" id="ARBA00022991"/>
    </source>
</evidence>
<name>A0A8I6REW8_CIMLE</name>
<feature type="transmembrane region" description="Helical" evidence="15">
    <location>
        <begin position="292"/>
        <end position="319"/>
    </location>
</feature>
<keyword evidence="14" id="KW-0844">Vision</keyword>
<evidence type="ECO:0000313" key="18">
    <source>
        <dbReference type="EnsemblMetazoa" id="XP_014244894.1"/>
    </source>
</evidence>
<keyword evidence="13 15" id="KW-0807">Transducer</keyword>
<evidence type="ECO:0000256" key="14">
    <source>
        <dbReference type="ARBA" id="ARBA00023305"/>
    </source>
</evidence>
<evidence type="ECO:0000256" key="5">
    <source>
        <dbReference type="ARBA" id="ARBA00022925"/>
    </source>
</evidence>
<dbReference type="PROSITE" id="PS00238">
    <property type="entry name" value="OPSIN"/>
    <property type="match status" value="1"/>
</dbReference>
<dbReference type="OrthoDB" id="10015560at2759"/>
<evidence type="ECO:0000256" key="10">
    <source>
        <dbReference type="ARBA" id="ARBA00023157"/>
    </source>
</evidence>
<feature type="signal peptide" evidence="16">
    <location>
        <begin position="1"/>
        <end position="17"/>
    </location>
</feature>
<evidence type="ECO:0000256" key="4">
    <source>
        <dbReference type="ARBA" id="ARBA00022692"/>
    </source>
</evidence>
<dbReference type="Gene3D" id="1.20.1070.10">
    <property type="entry name" value="Rhodopsin 7-helix transmembrane proteins"/>
    <property type="match status" value="1"/>
</dbReference>
<keyword evidence="19" id="KW-1185">Reference proteome</keyword>
<dbReference type="GO" id="GO:0004930">
    <property type="term" value="F:G protein-coupled receptor activity"/>
    <property type="evidence" value="ECO:0007669"/>
    <property type="project" value="UniProtKB-KW"/>
</dbReference>
<dbReference type="OMA" id="IHYRDKY"/>
<dbReference type="GO" id="GO:0016020">
    <property type="term" value="C:membrane"/>
    <property type="evidence" value="ECO:0007669"/>
    <property type="project" value="UniProtKB-SubCell"/>
</dbReference>
<dbReference type="InterPro" id="IPR000276">
    <property type="entry name" value="GPCR_Rhodpsn"/>
</dbReference>
<evidence type="ECO:0000256" key="3">
    <source>
        <dbReference type="ARBA" id="ARBA00022606"/>
    </source>
</evidence>
<dbReference type="InterPro" id="IPR001760">
    <property type="entry name" value="Opsin"/>
</dbReference>
<proteinExistence type="inferred from homology"/>
<dbReference type="PROSITE" id="PS00237">
    <property type="entry name" value="G_PROTEIN_RECEP_F1_1"/>
    <property type="match status" value="1"/>
</dbReference>
<dbReference type="AlphaFoldDB" id="A0A8I6REW8"/>
<dbReference type="GO" id="GO:0007601">
    <property type="term" value="P:visual perception"/>
    <property type="evidence" value="ECO:0007669"/>
    <property type="project" value="UniProtKB-KW"/>
</dbReference>
<evidence type="ECO:0000256" key="1">
    <source>
        <dbReference type="ARBA" id="ARBA00004141"/>
    </source>
</evidence>
<dbReference type="EnsemblMetazoa" id="XM_014389408.2">
    <property type="protein sequence ID" value="XP_014244894.1"/>
    <property type="gene ID" value="LOC106664040"/>
</dbReference>
<evidence type="ECO:0000256" key="16">
    <source>
        <dbReference type="SAM" id="SignalP"/>
    </source>
</evidence>
<keyword evidence="5 15" id="KW-0681">Retinal protein</keyword>
<evidence type="ECO:0000256" key="13">
    <source>
        <dbReference type="ARBA" id="ARBA00023224"/>
    </source>
</evidence>
<dbReference type="Pfam" id="PF00001">
    <property type="entry name" value="7tm_1"/>
    <property type="match status" value="1"/>
</dbReference>
<evidence type="ECO:0000313" key="19">
    <source>
        <dbReference type="Proteomes" id="UP000494040"/>
    </source>
</evidence>
<keyword evidence="3 15" id="KW-0716">Sensory transduction</keyword>
<organism evidence="18 19">
    <name type="scientific">Cimex lectularius</name>
    <name type="common">Bed bug</name>
    <name type="synonym">Acanthia lectularia</name>
    <dbReference type="NCBI Taxonomy" id="79782"/>
    <lineage>
        <taxon>Eukaryota</taxon>
        <taxon>Metazoa</taxon>
        <taxon>Ecdysozoa</taxon>
        <taxon>Arthropoda</taxon>
        <taxon>Hexapoda</taxon>
        <taxon>Insecta</taxon>
        <taxon>Pterygota</taxon>
        <taxon>Neoptera</taxon>
        <taxon>Paraneoptera</taxon>
        <taxon>Hemiptera</taxon>
        <taxon>Heteroptera</taxon>
        <taxon>Panheteroptera</taxon>
        <taxon>Cimicomorpha</taxon>
        <taxon>Cimicidae</taxon>
        <taxon>Cimex</taxon>
    </lineage>
</organism>
<feature type="transmembrane region" description="Helical" evidence="15">
    <location>
        <begin position="372"/>
        <end position="395"/>
    </location>
</feature>
<keyword evidence="2 15" id="KW-0600">Photoreceptor protein</keyword>
<keyword evidence="11 15" id="KW-0675">Receptor</keyword>
<dbReference type="GO" id="GO:0009881">
    <property type="term" value="F:photoreceptor activity"/>
    <property type="evidence" value="ECO:0007669"/>
    <property type="project" value="UniProtKB-KW"/>
</dbReference>
<feature type="chain" id="PRO_5035152910" description="G-protein coupled receptors family 1 profile domain-containing protein" evidence="16">
    <location>
        <begin position="18"/>
        <end position="473"/>
    </location>
</feature>
<dbReference type="InterPro" id="IPR017452">
    <property type="entry name" value="GPCR_Rhodpsn_7TM"/>
</dbReference>
<evidence type="ECO:0000256" key="2">
    <source>
        <dbReference type="ARBA" id="ARBA00022543"/>
    </source>
</evidence>
<feature type="domain" description="G-protein coupled receptors family 1 profile" evidence="17">
    <location>
        <begin position="143"/>
        <end position="396"/>
    </location>
</feature>
<keyword evidence="4 15" id="KW-0812">Transmembrane</keyword>
<reference evidence="18" key="1">
    <citation type="submission" date="2022-01" db="UniProtKB">
        <authorList>
            <consortium name="EnsemblMetazoa"/>
        </authorList>
    </citation>
    <scope>IDENTIFICATION</scope>
</reference>
<feature type="transmembrane region" description="Helical" evidence="15">
    <location>
        <begin position="242"/>
        <end position="263"/>
    </location>
</feature>
<dbReference type="GO" id="GO:0007602">
    <property type="term" value="P:phototransduction"/>
    <property type="evidence" value="ECO:0007669"/>
    <property type="project" value="UniProtKB-KW"/>
</dbReference>
<dbReference type="InterPro" id="IPR027430">
    <property type="entry name" value="Retinal_BS"/>
</dbReference>
<comment type="subcellular location">
    <subcellularLocation>
        <location evidence="1 15">Membrane</location>
        <topology evidence="1 15">Multi-pass membrane protein</topology>
    </subcellularLocation>
</comment>
<dbReference type="PRINTS" id="PR00238">
    <property type="entry name" value="OPSIN"/>
</dbReference>
<dbReference type="GeneID" id="106664040"/>
<evidence type="ECO:0000259" key="17">
    <source>
        <dbReference type="PROSITE" id="PS50262"/>
    </source>
</evidence>
<keyword evidence="8 15" id="KW-0297">G-protein coupled receptor</keyword>
<dbReference type="PANTHER" id="PTHR24240">
    <property type="entry name" value="OPSIN"/>
    <property type="match status" value="1"/>
</dbReference>
<dbReference type="SUPFAM" id="SSF81321">
    <property type="entry name" value="Family A G protein-coupled receptor-like"/>
    <property type="match status" value="1"/>
</dbReference>
<dbReference type="InterPro" id="IPR050125">
    <property type="entry name" value="GPCR_opsins"/>
</dbReference>
<evidence type="ECO:0000256" key="9">
    <source>
        <dbReference type="ARBA" id="ARBA00023136"/>
    </source>
</evidence>
<dbReference type="PRINTS" id="PR00237">
    <property type="entry name" value="GPCRRHODOPSN"/>
</dbReference>
<comment type="similarity">
    <text evidence="15">Belongs to the G-protein coupled receptor 1 family. Opsin subfamily.</text>
</comment>
<evidence type="ECO:0000256" key="15">
    <source>
        <dbReference type="RuleBase" id="RU004951"/>
    </source>
</evidence>
<sequence>MLIILWLFPVFFSRAETRRVFSKKEGLNRMSCFNGDLKIYREDNFTGQTEDFQTETPWIYESTTEIHNESIFDNVTELSVEEERYAKFIKIYPVGSWKSLGFLTEDFFNDINPHWFNYPPPSHRSHHIFAAIYAILAVIGLSGNALVIFMVLSFRPLRTPSNILIMNLALSDFLMMTKAPVFVYNSLYFGPALGSTGCQVYGFLGGLTGTASIMTLAAVALDRYYVIAYPLDPAHKITKLRALVWILMIWTYSSIFASLPLTIRGISKYVPEGYLTACSFDYLSETSANRTFIFTFFVGAWCVPFSVIVFSYAGIGRAVCLVGMKRQGQEKEIRKREIKLTLVVILVIAMWFVAWTPYAIVALLGIFGQKRFITPLVSMIPAVFCKTAACTNPFVYSLNHPRMRQELFKLLCPKRYVLQRSWRLARRSSSFNFTTSIGKERYSHNYVQNHNSQCYLNTIELKNFTNDSALSKV</sequence>